<keyword evidence="1" id="KW-0732">Signal</keyword>
<accession>A0AAP0K591</accession>
<dbReference type="GO" id="GO:0006952">
    <property type="term" value="P:defense response"/>
    <property type="evidence" value="ECO:0007669"/>
    <property type="project" value="InterPro"/>
</dbReference>
<dbReference type="InterPro" id="IPR015791">
    <property type="entry name" value="Antimic/Inh_G_crystallin-like"/>
</dbReference>
<evidence type="ECO:0000313" key="2">
    <source>
        <dbReference type="EMBL" id="KAK9145580.1"/>
    </source>
</evidence>
<protein>
    <recommendedName>
        <fullName evidence="4">Lactococcin 972 family bacteriocin</fullName>
    </recommendedName>
</protein>
<dbReference type="Gene3D" id="2.60.20.30">
    <property type="match status" value="1"/>
</dbReference>
<evidence type="ECO:0000313" key="3">
    <source>
        <dbReference type="Proteomes" id="UP001417504"/>
    </source>
</evidence>
<dbReference type="InterPro" id="IPR015201">
    <property type="entry name" value="Antimicrobial_MiAMP1"/>
</dbReference>
<dbReference type="Pfam" id="PF09117">
    <property type="entry name" value="MiAMP1"/>
    <property type="match status" value="1"/>
</dbReference>
<dbReference type="AlphaFoldDB" id="A0AAP0K591"/>
<evidence type="ECO:0008006" key="4">
    <source>
        <dbReference type="Google" id="ProtNLM"/>
    </source>
</evidence>
<organism evidence="2 3">
    <name type="scientific">Stephania japonica</name>
    <dbReference type="NCBI Taxonomy" id="461633"/>
    <lineage>
        <taxon>Eukaryota</taxon>
        <taxon>Viridiplantae</taxon>
        <taxon>Streptophyta</taxon>
        <taxon>Embryophyta</taxon>
        <taxon>Tracheophyta</taxon>
        <taxon>Spermatophyta</taxon>
        <taxon>Magnoliopsida</taxon>
        <taxon>Ranunculales</taxon>
        <taxon>Menispermaceae</taxon>
        <taxon>Menispermoideae</taxon>
        <taxon>Cissampelideae</taxon>
        <taxon>Stephania</taxon>
    </lineage>
</organism>
<feature type="signal peptide" evidence="1">
    <location>
        <begin position="1"/>
        <end position="21"/>
    </location>
</feature>
<dbReference type="EMBL" id="JBBNAE010000002">
    <property type="protein sequence ID" value="KAK9145580.1"/>
    <property type="molecule type" value="Genomic_DNA"/>
</dbReference>
<evidence type="ECO:0000256" key="1">
    <source>
        <dbReference type="SAM" id="SignalP"/>
    </source>
</evidence>
<dbReference type="Proteomes" id="UP001417504">
    <property type="component" value="Unassembled WGS sequence"/>
</dbReference>
<dbReference type="GO" id="GO:0045926">
    <property type="term" value="P:negative regulation of growth"/>
    <property type="evidence" value="ECO:0007669"/>
    <property type="project" value="InterPro"/>
</dbReference>
<dbReference type="SUPFAM" id="SSF49695">
    <property type="entry name" value="gamma-Crystallin-like"/>
    <property type="match status" value="1"/>
</dbReference>
<feature type="chain" id="PRO_5042995121" description="Lactococcin 972 family bacteriocin" evidence="1">
    <location>
        <begin position="22"/>
        <end position="99"/>
    </location>
</feature>
<proteinExistence type="predicted"/>
<comment type="caution">
    <text evidence="2">The sequence shown here is derived from an EMBL/GenBank/DDBJ whole genome shotgun (WGS) entry which is preliminary data.</text>
</comment>
<dbReference type="InterPro" id="IPR011024">
    <property type="entry name" value="G_crystallin-like"/>
</dbReference>
<gene>
    <name evidence="2" type="ORF">Sjap_005483</name>
</gene>
<reference evidence="2 3" key="1">
    <citation type="submission" date="2024-01" db="EMBL/GenBank/DDBJ databases">
        <title>Genome assemblies of Stephania.</title>
        <authorList>
            <person name="Yang L."/>
        </authorList>
    </citation>
    <scope>NUCLEOTIDE SEQUENCE [LARGE SCALE GENOMIC DNA]</scope>
    <source>
        <strain evidence="2">QJT</strain>
        <tissue evidence="2">Leaf</tissue>
    </source>
</reference>
<keyword evidence="3" id="KW-1185">Reference proteome</keyword>
<name>A0AAP0K591_9MAGN</name>
<sequence length="99" mass="10741">MLLMVTTLAFVALTMSPGAYASHLVVYSGHYYTGDSEDIGACGCTNIPYHGSYKYYAEGQSTRLYNQGDCQGVAHTTLSTNQNSEMETGFGWNSAFIVC</sequence>